<feature type="compositionally biased region" description="Acidic residues" evidence="1">
    <location>
        <begin position="25"/>
        <end position="34"/>
    </location>
</feature>
<keyword evidence="3" id="KW-1185">Reference proteome</keyword>
<dbReference type="SUPFAM" id="SSF52833">
    <property type="entry name" value="Thioredoxin-like"/>
    <property type="match status" value="1"/>
</dbReference>
<dbReference type="AlphaFoldDB" id="A0A0V1Q1J2"/>
<gene>
    <name evidence="2" type="ORF">AC631_02020</name>
</gene>
<feature type="region of interest" description="Disordered" evidence="1">
    <location>
        <begin position="1"/>
        <end position="34"/>
    </location>
</feature>
<dbReference type="RefSeq" id="XP_015468304.1">
    <property type="nucleotide sequence ID" value="XM_015610850.1"/>
</dbReference>
<evidence type="ECO:0000256" key="1">
    <source>
        <dbReference type="SAM" id="MobiDB-lite"/>
    </source>
</evidence>
<protein>
    <recommendedName>
        <fullName evidence="4">Phosducin thioredoxin-like domain-containing protein</fullName>
    </recommendedName>
</protein>
<evidence type="ECO:0000313" key="2">
    <source>
        <dbReference type="EMBL" id="KSA02202.1"/>
    </source>
</evidence>
<feature type="compositionally biased region" description="Basic and acidic residues" evidence="1">
    <location>
        <begin position="1"/>
        <end position="24"/>
    </location>
</feature>
<dbReference type="Proteomes" id="UP000054251">
    <property type="component" value="Unassembled WGS sequence"/>
</dbReference>
<dbReference type="Gene3D" id="3.40.30.10">
    <property type="entry name" value="Glutaredoxin"/>
    <property type="match status" value="1"/>
</dbReference>
<dbReference type="PANTHER" id="PTHR21148">
    <property type="entry name" value="THIOREDOXIN DOMAIN-CONTAINING PROTEIN 9"/>
    <property type="match status" value="1"/>
</dbReference>
<dbReference type="InterPro" id="IPR036249">
    <property type="entry name" value="Thioredoxin-like_sf"/>
</dbReference>
<proteinExistence type="predicted"/>
<evidence type="ECO:0008006" key="4">
    <source>
        <dbReference type="Google" id="ProtNLM"/>
    </source>
</evidence>
<accession>A0A0V1Q1J2</accession>
<comment type="caution">
    <text evidence="2">The sequence shown here is derived from an EMBL/GenBank/DDBJ whole genome shotgun (WGS) entry which is preliminary data.</text>
</comment>
<dbReference type="OrthoDB" id="10257948at2759"/>
<dbReference type="EMBL" id="LMYN01000032">
    <property type="protein sequence ID" value="KSA02202.1"/>
    <property type="molecule type" value="Genomic_DNA"/>
</dbReference>
<sequence length="128" mass="15220">MDQKQSELVEKYQESKLRKQINDDEAHDSESEDDLLELLEDDPMISNYREARIQELAKEFKRIDNEETERSGSLGNVIEINDEKLIMEIVTNSELTLVHFYQPEFDKCKIMNRRLAVRKRIFEAISIR</sequence>
<dbReference type="GeneID" id="26839029"/>
<reference evidence="2 3" key="1">
    <citation type="submission" date="2015-11" db="EMBL/GenBank/DDBJ databases">
        <title>The genome of Debaryomyces fabryi.</title>
        <authorList>
            <person name="Tafer H."/>
            <person name="Lopandic K."/>
        </authorList>
    </citation>
    <scope>NUCLEOTIDE SEQUENCE [LARGE SCALE GENOMIC DNA]</scope>
    <source>
        <strain evidence="2 3">CBS 789</strain>
    </source>
</reference>
<evidence type="ECO:0000313" key="3">
    <source>
        <dbReference type="Proteomes" id="UP000054251"/>
    </source>
</evidence>
<name>A0A0V1Q1J2_9ASCO</name>
<organism evidence="2 3">
    <name type="scientific">Debaryomyces fabryi</name>
    <dbReference type="NCBI Taxonomy" id="58627"/>
    <lineage>
        <taxon>Eukaryota</taxon>
        <taxon>Fungi</taxon>
        <taxon>Dikarya</taxon>
        <taxon>Ascomycota</taxon>
        <taxon>Saccharomycotina</taxon>
        <taxon>Pichiomycetes</taxon>
        <taxon>Debaryomycetaceae</taxon>
        <taxon>Debaryomyces</taxon>
    </lineage>
</organism>